<dbReference type="Gene3D" id="1.20.5.4770">
    <property type="match status" value="1"/>
</dbReference>
<dbReference type="RefSeq" id="XP_005765562.1">
    <property type="nucleotide sequence ID" value="XM_005765505.1"/>
</dbReference>
<evidence type="ECO:0000256" key="3">
    <source>
        <dbReference type="ARBA" id="ARBA00022833"/>
    </source>
</evidence>
<dbReference type="InterPro" id="IPR035896">
    <property type="entry name" value="AN1-like_Znf"/>
</dbReference>
<reference evidence="8" key="1">
    <citation type="journal article" date="2013" name="Nature">
        <title>Pan genome of the phytoplankton Emiliania underpins its global distribution.</title>
        <authorList>
            <person name="Read B.A."/>
            <person name="Kegel J."/>
            <person name="Klute M.J."/>
            <person name="Kuo A."/>
            <person name="Lefebvre S.C."/>
            <person name="Maumus F."/>
            <person name="Mayer C."/>
            <person name="Miller J."/>
            <person name="Monier A."/>
            <person name="Salamov A."/>
            <person name="Young J."/>
            <person name="Aguilar M."/>
            <person name="Claverie J.M."/>
            <person name="Frickenhaus S."/>
            <person name="Gonzalez K."/>
            <person name="Herman E.K."/>
            <person name="Lin Y.C."/>
            <person name="Napier J."/>
            <person name="Ogata H."/>
            <person name="Sarno A.F."/>
            <person name="Shmutz J."/>
            <person name="Schroeder D."/>
            <person name="de Vargas C."/>
            <person name="Verret F."/>
            <person name="von Dassow P."/>
            <person name="Valentin K."/>
            <person name="Van de Peer Y."/>
            <person name="Wheeler G."/>
            <person name="Dacks J.B."/>
            <person name="Delwiche C.F."/>
            <person name="Dyhrman S.T."/>
            <person name="Glockner G."/>
            <person name="John U."/>
            <person name="Richards T."/>
            <person name="Worden A.Z."/>
            <person name="Zhang X."/>
            <person name="Grigoriev I.V."/>
            <person name="Allen A.E."/>
            <person name="Bidle K."/>
            <person name="Borodovsky M."/>
            <person name="Bowler C."/>
            <person name="Brownlee C."/>
            <person name="Cock J.M."/>
            <person name="Elias M."/>
            <person name="Gladyshev V.N."/>
            <person name="Groth M."/>
            <person name="Guda C."/>
            <person name="Hadaegh A."/>
            <person name="Iglesias-Rodriguez M.D."/>
            <person name="Jenkins J."/>
            <person name="Jones B.M."/>
            <person name="Lawson T."/>
            <person name="Leese F."/>
            <person name="Lindquist E."/>
            <person name="Lobanov A."/>
            <person name="Lomsadze A."/>
            <person name="Malik S.B."/>
            <person name="Marsh M.E."/>
            <person name="Mackinder L."/>
            <person name="Mock T."/>
            <person name="Mueller-Roeber B."/>
            <person name="Pagarete A."/>
            <person name="Parker M."/>
            <person name="Probert I."/>
            <person name="Quesneville H."/>
            <person name="Raines C."/>
            <person name="Rensing S.A."/>
            <person name="Riano-Pachon D.M."/>
            <person name="Richier S."/>
            <person name="Rokitta S."/>
            <person name="Shiraiwa Y."/>
            <person name="Soanes D.M."/>
            <person name="van der Giezen M."/>
            <person name="Wahlund T.M."/>
            <person name="Williams B."/>
            <person name="Wilson W."/>
            <person name="Wolfe G."/>
            <person name="Wurch L.L."/>
        </authorList>
    </citation>
    <scope>NUCLEOTIDE SEQUENCE</scope>
</reference>
<dbReference type="PANTHER" id="PTHR10634">
    <property type="entry name" value="AN1-TYPE ZINC FINGER PROTEIN"/>
    <property type="match status" value="1"/>
</dbReference>
<name>A0A0D3IPE8_EMIH1</name>
<evidence type="ECO:0000313" key="7">
    <source>
        <dbReference type="EnsemblProtists" id="EOD13133"/>
    </source>
</evidence>
<dbReference type="PaxDb" id="2903-EOD13133"/>
<dbReference type="SMART" id="SM00154">
    <property type="entry name" value="ZnF_AN1"/>
    <property type="match status" value="1"/>
</dbReference>
<organism evidence="7 8">
    <name type="scientific">Emiliania huxleyi (strain CCMP1516)</name>
    <dbReference type="NCBI Taxonomy" id="280463"/>
    <lineage>
        <taxon>Eukaryota</taxon>
        <taxon>Haptista</taxon>
        <taxon>Haptophyta</taxon>
        <taxon>Prymnesiophyceae</taxon>
        <taxon>Isochrysidales</taxon>
        <taxon>Noelaerhabdaceae</taxon>
        <taxon>Emiliania</taxon>
    </lineage>
</organism>
<dbReference type="GeneID" id="17259315"/>
<proteinExistence type="predicted"/>
<dbReference type="Gene3D" id="4.10.1110.10">
    <property type="entry name" value="AN1-like Zinc finger"/>
    <property type="match status" value="1"/>
</dbReference>
<dbReference type="HOGENOM" id="CLU_057016_5_0_1"/>
<dbReference type="InterPro" id="IPR002653">
    <property type="entry name" value="Znf_A20"/>
</dbReference>
<dbReference type="PANTHER" id="PTHR10634:SF149">
    <property type="entry name" value="AN1-TYPE DOMAIN-CONTAINING PROTEIN-RELATED"/>
    <property type="match status" value="1"/>
</dbReference>
<evidence type="ECO:0000256" key="1">
    <source>
        <dbReference type="ARBA" id="ARBA00022723"/>
    </source>
</evidence>
<dbReference type="InterPro" id="IPR000058">
    <property type="entry name" value="Znf_AN1"/>
</dbReference>
<sequence>MEASNDNVSAAPTLCAEGCGFFGNPQTMGMCSKCYKYKVAKEAKAAPAAAAAAPPAESATPMAVCPAPSVAVPSAAAATLTPPPAAPPAAAASSAAAPGGAAAAAASAPPEAAAASAPPEAAAAAVCLPADAPADEGEPSKPVQTNTSRCWTCNKKIGLLGFQCKCEYFFCAGHRASDKHECAFDYKAMGKQQLTQANPTITPEKLQGF</sequence>
<dbReference type="InterPro" id="IPR050652">
    <property type="entry name" value="AN1_A20_ZnFinger"/>
</dbReference>
<accession>A0A0D3IPE8</accession>
<keyword evidence="2 4" id="KW-0863">Zinc-finger</keyword>
<feature type="domain" description="AN1-type" evidence="6">
    <location>
        <begin position="144"/>
        <end position="190"/>
    </location>
</feature>
<dbReference type="Pfam" id="PF01754">
    <property type="entry name" value="zf-A20"/>
    <property type="match status" value="1"/>
</dbReference>
<keyword evidence="1" id="KW-0479">Metal-binding</keyword>
<feature type="domain" description="A20-type" evidence="5">
    <location>
        <begin position="9"/>
        <end position="43"/>
    </location>
</feature>
<evidence type="ECO:0000259" key="6">
    <source>
        <dbReference type="PROSITE" id="PS51039"/>
    </source>
</evidence>
<dbReference type="AlphaFoldDB" id="A0A0D3IPE8"/>
<keyword evidence="3" id="KW-0862">Zinc</keyword>
<dbReference type="PROSITE" id="PS51039">
    <property type="entry name" value="ZF_AN1"/>
    <property type="match status" value="1"/>
</dbReference>
<dbReference type="GO" id="GO:0003677">
    <property type="term" value="F:DNA binding"/>
    <property type="evidence" value="ECO:0007669"/>
    <property type="project" value="InterPro"/>
</dbReference>
<evidence type="ECO:0000259" key="5">
    <source>
        <dbReference type="PROSITE" id="PS51036"/>
    </source>
</evidence>
<evidence type="ECO:0000256" key="2">
    <source>
        <dbReference type="ARBA" id="ARBA00022771"/>
    </source>
</evidence>
<evidence type="ECO:0000313" key="8">
    <source>
        <dbReference type="Proteomes" id="UP000013827"/>
    </source>
</evidence>
<protein>
    <submittedName>
        <fullName evidence="7">Uncharacterized protein</fullName>
    </submittedName>
</protein>
<evidence type="ECO:0000256" key="4">
    <source>
        <dbReference type="PROSITE-ProRule" id="PRU00449"/>
    </source>
</evidence>
<dbReference type="Pfam" id="PF01428">
    <property type="entry name" value="zf-AN1"/>
    <property type="match status" value="1"/>
</dbReference>
<dbReference type="OMA" id="VLCENNC"/>
<dbReference type="PROSITE" id="PS51036">
    <property type="entry name" value="ZF_A20"/>
    <property type="match status" value="1"/>
</dbReference>
<dbReference type="Proteomes" id="UP000013827">
    <property type="component" value="Unassembled WGS sequence"/>
</dbReference>
<dbReference type="STRING" id="2903.R1BSN4"/>
<dbReference type="eggNOG" id="KOG3173">
    <property type="taxonomic scope" value="Eukaryota"/>
</dbReference>
<dbReference type="SUPFAM" id="SSF57716">
    <property type="entry name" value="Glucocorticoid receptor-like (DNA-binding domain)"/>
    <property type="match status" value="1"/>
</dbReference>
<reference evidence="7" key="2">
    <citation type="submission" date="2024-10" db="UniProtKB">
        <authorList>
            <consortium name="EnsemblProtists"/>
        </authorList>
    </citation>
    <scope>IDENTIFICATION</scope>
</reference>
<keyword evidence="8" id="KW-1185">Reference proteome</keyword>
<dbReference type="SMART" id="SM00259">
    <property type="entry name" value="ZnF_A20"/>
    <property type="match status" value="1"/>
</dbReference>
<dbReference type="KEGG" id="ehx:EMIHUDRAFT_437179"/>
<dbReference type="GO" id="GO:0008270">
    <property type="term" value="F:zinc ion binding"/>
    <property type="evidence" value="ECO:0007669"/>
    <property type="project" value="UniProtKB-KW"/>
</dbReference>
<dbReference type="SUPFAM" id="SSF118310">
    <property type="entry name" value="AN1-like Zinc finger"/>
    <property type="match status" value="1"/>
</dbReference>
<dbReference type="EnsemblProtists" id="EOD13133">
    <property type="protein sequence ID" value="EOD13133"/>
    <property type="gene ID" value="EMIHUDRAFT_437179"/>
</dbReference>